<dbReference type="Proteomes" id="UP000184330">
    <property type="component" value="Unassembled WGS sequence"/>
</dbReference>
<keyword evidence="3" id="KW-1185">Reference proteome</keyword>
<sequence length="235" mass="27618">MWWKLALLIFFAAFFRLFTIVFENANEHHSKPSDSAKTTRKSDQASYFCDGVYRKYQPDFYVVYHSSSTDAPNYPAAIQKDIMPYIRPQLSDILRNKLVYRANDIDESMLSTIRSDEHVVLVQCGLKQEPIQDAATKYRYKAPLYCLPDNDRRHRIPGAYVIMLTPGWTLKKHFAAIKRDLTPYIVWHLDRNGFGRLEYHVDGLDDEHLIVIRLDEYVDLVLCNMQTNDRFDELK</sequence>
<proteinExistence type="predicted"/>
<protein>
    <submittedName>
        <fullName evidence="2">Uncharacterized protein</fullName>
    </submittedName>
</protein>
<dbReference type="AlphaFoldDB" id="A0A1L7XGJ0"/>
<feature type="chain" id="PRO_5012882840" evidence="1">
    <location>
        <begin position="20"/>
        <end position="235"/>
    </location>
</feature>
<accession>A0A1L7XGJ0</accession>
<dbReference type="EMBL" id="FJOG01000025">
    <property type="protein sequence ID" value="CZR64134.1"/>
    <property type="molecule type" value="Genomic_DNA"/>
</dbReference>
<evidence type="ECO:0000256" key="1">
    <source>
        <dbReference type="SAM" id="SignalP"/>
    </source>
</evidence>
<gene>
    <name evidence="2" type="ORF">PAC_14031</name>
</gene>
<organism evidence="2 3">
    <name type="scientific">Phialocephala subalpina</name>
    <dbReference type="NCBI Taxonomy" id="576137"/>
    <lineage>
        <taxon>Eukaryota</taxon>
        <taxon>Fungi</taxon>
        <taxon>Dikarya</taxon>
        <taxon>Ascomycota</taxon>
        <taxon>Pezizomycotina</taxon>
        <taxon>Leotiomycetes</taxon>
        <taxon>Helotiales</taxon>
        <taxon>Mollisiaceae</taxon>
        <taxon>Phialocephala</taxon>
        <taxon>Phialocephala fortinii species complex</taxon>
    </lineage>
</organism>
<evidence type="ECO:0000313" key="2">
    <source>
        <dbReference type="EMBL" id="CZR64134.1"/>
    </source>
</evidence>
<reference evidence="2 3" key="1">
    <citation type="submission" date="2016-03" db="EMBL/GenBank/DDBJ databases">
        <authorList>
            <person name="Ploux O."/>
        </authorList>
    </citation>
    <scope>NUCLEOTIDE SEQUENCE [LARGE SCALE GENOMIC DNA]</scope>
    <source>
        <strain evidence="2 3">UAMH 11012</strain>
    </source>
</reference>
<name>A0A1L7XGJ0_9HELO</name>
<feature type="signal peptide" evidence="1">
    <location>
        <begin position="1"/>
        <end position="19"/>
    </location>
</feature>
<keyword evidence="1" id="KW-0732">Signal</keyword>
<evidence type="ECO:0000313" key="3">
    <source>
        <dbReference type="Proteomes" id="UP000184330"/>
    </source>
</evidence>